<reference evidence="2" key="1">
    <citation type="submission" date="2023-03" db="EMBL/GenBank/DDBJ databases">
        <title>Massive genome expansion in bonnet fungi (Mycena s.s.) driven by repeated elements and novel gene families across ecological guilds.</title>
        <authorList>
            <consortium name="Lawrence Berkeley National Laboratory"/>
            <person name="Harder C.B."/>
            <person name="Miyauchi S."/>
            <person name="Viragh M."/>
            <person name="Kuo A."/>
            <person name="Thoen E."/>
            <person name="Andreopoulos B."/>
            <person name="Lu D."/>
            <person name="Skrede I."/>
            <person name="Drula E."/>
            <person name="Henrissat B."/>
            <person name="Morin E."/>
            <person name="Kohler A."/>
            <person name="Barry K."/>
            <person name="LaButti K."/>
            <person name="Morin E."/>
            <person name="Salamov A."/>
            <person name="Lipzen A."/>
            <person name="Mereny Z."/>
            <person name="Hegedus B."/>
            <person name="Baldrian P."/>
            <person name="Stursova M."/>
            <person name="Weitz H."/>
            <person name="Taylor A."/>
            <person name="Grigoriev I.V."/>
            <person name="Nagy L.G."/>
            <person name="Martin F."/>
            <person name="Kauserud H."/>
        </authorList>
    </citation>
    <scope>NUCLEOTIDE SEQUENCE</scope>
    <source>
        <strain evidence="2">CBHHK067</strain>
    </source>
</reference>
<dbReference type="SUPFAM" id="SSF56112">
    <property type="entry name" value="Protein kinase-like (PK-like)"/>
    <property type="match status" value="1"/>
</dbReference>
<accession>A0AAD7FYC5</accession>
<organism evidence="2 3">
    <name type="scientific">Mycena rosella</name>
    <name type="common">Pink bonnet</name>
    <name type="synonym">Agaricus rosellus</name>
    <dbReference type="NCBI Taxonomy" id="1033263"/>
    <lineage>
        <taxon>Eukaryota</taxon>
        <taxon>Fungi</taxon>
        <taxon>Dikarya</taxon>
        <taxon>Basidiomycota</taxon>
        <taxon>Agaricomycotina</taxon>
        <taxon>Agaricomycetes</taxon>
        <taxon>Agaricomycetidae</taxon>
        <taxon>Agaricales</taxon>
        <taxon>Marasmiineae</taxon>
        <taxon>Mycenaceae</taxon>
        <taxon>Mycena</taxon>
    </lineage>
</organism>
<evidence type="ECO:0000313" key="2">
    <source>
        <dbReference type="EMBL" id="KAJ7646229.1"/>
    </source>
</evidence>
<keyword evidence="3" id="KW-1185">Reference proteome</keyword>
<gene>
    <name evidence="2" type="ORF">B0H17DRAFT_436389</name>
</gene>
<evidence type="ECO:0008006" key="4">
    <source>
        <dbReference type="Google" id="ProtNLM"/>
    </source>
</evidence>
<comment type="caution">
    <text evidence="2">The sequence shown here is derived from an EMBL/GenBank/DDBJ whole genome shotgun (WGS) entry which is preliminary data.</text>
</comment>
<keyword evidence="1" id="KW-1133">Transmembrane helix</keyword>
<keyword evidence="1" id="KW-0472">Membrane</keyword>
<name>A0AAD7FYC5_MYCRO</name>
<dbReference type="InterPro" id="IPR011009">
    <property type="entry name" value="Kinase-like_dom_sf"/>
</dbReference>
<evidence type="ECO:0000313" key="3">
    <source>
        <dbReference type="Proteomes" id="UP001221757"/>
    </source>
</evidence>
<protein>
    <recommendedName>
        <fullName evidence="4">Protein kinase domain-containing protein</fullName>
    </recommendedName>
</protein>
<feature type="transmembrane region" description="Helical" evidence="1">
    <location>
        <begin position="259"/>
        <end position="277"/>
    </location>
</feature>
<proteinExistence type="predicted"/>
<dbReference type="EMBL" id="JARKIE010000384">
    <property type="protein sequence ID" value="KAJ7646229.1"/>
    <property type="molecule type" value="Genomic_DNA"/>
</dbReference>
<dbReference type="Gene3D" id="1.10.510.10">
    <property type="entry name" value="Transferase(Phosphotransferase) domain 1"/>
    <property type="match status" value="1"/>
</dbReference>
<keyword evidence="1" id="KW-0812">Transmembrane</keyword>
<evidence type="ECO:0000256" key="1">
    <source>
        <dbReference type="SAM" id="Phobius"/>
    </source>
</evidence>
<dbReference type="Proteomes" id="UP001221757">
    <property type="component" value="Unassembled WGS sequence"/>
</dbReference>
<sequence>MAELVLFYTHGLLTRHTPYPGSRSSSVSVHRVTVPAFSPRLFQCQDTLLCSGPLLVHRAKLAVLERTPDKLLIPWPLSVQLYTSSASWRHDEDIVISFGRLVFWFFEAHIVAKAAYQSSASDRLLHKFAVYNVLRALQGVVIPSLFGLYRNLDDGSSMLITSYAGVTLKDFNALCLRDRQILLSHVIQLHQAGVQHNDLEPRNVTISQRSGPVIIDFDNATLEHVCTGLSCKELSQLSQCLGLELRAELSRPRRSSSSIVLTCFCIFLILLMAICSMR</sequence>
<dbReference type="AlphaFoldDB" id="A0AAD7FYC5"/>